<feature type="region of interest" description="Disordered" evidence="1">
    <location>
        <begin position="1"/>
        <end position="145"/>
    </location>
</feature>
<protein>
    <submittedName>
        <fullName evidence="2">Uncharacterized protein</fullName>
    </submittedName>
</protein>
<comment type="caution">
    <text evidence="2">The sequence shown here is derived from an EMBL/GenBank/DDBJ whole genome shotgun (WGS) entry which is preliminary data.</text>
</comment>
<evidence type="ECO:0000256" key="1">
    <source>
        <dbReference type="SAM" id="MobiDB-lite"/>
    </source>
</evidence>
<dbReference type="GeneID" id="98154047"/>
<evidence type="ECO:0000313" key="2">
    <source>
        <dbReference type="EMBL" id="KAL2858385.1"/>
    </source>
</evidence>
<dbReference type="RefSeq" id="XP_070903554.1">
    <property type="nucleotide sequence ID" value="XM_071038883.1"/>
</dbReference>
<keyword evidence="3" id="KW-1185">Reference proteome</keyword>
<proteinExistence type="predicted"/>
<feature type="compositionally biased region" description="Basic and acidic residues" evidence="1">
    <location>
        <begin position="126"/>
        <end position="145"/>
    </location>
</feature>
<feature type="compositionally biased region" description="Polar residues" evidence="1">
    <location>
        <begin position="114"/>
        <end position="124"/>
    </location>
</feature>
<gene>
    <name evidence="2" type="ORF">BJX68DRAFT_228536</name>
</gene>
<feature type="compositionally biased region" description="Gly residues" evidence="1">
    <location>
        <begin position="54"/>
        <end position="66"/>
    </location>
</feature>
<name>A0ABR4L1H1_9EURO</name>
<dbReference type="EMBL" id="JBFXLR010000005">
    <property type="protein sequence ID" value="KAL2858385.1"/>
    <property type="molecule type" value="Genomic_DNA"/>
</dbReference>
<organism evidence="2 3">
    <name type="scientific">Aspergillus pseudodeflectus</name>
    <dbReference type="NCBI Taxonomy" id="176178"/>
    <lineage>
        <taxon>Eukaryota</taxon>
        <taxon>Fungi</taxon>
        <taxon>Dikarya</taxon>
        <taxon>Ascomycota</taxon>
        <taxon>Pezizomycotina</taxon>
        <taxon>Eurotiomycetes</taxon>
        <taxon>Eurotiomycetidae</taxon>
        <taxon>Eurotiales</taxon>
        <taxon>Aspergillaceae</taxon>
        <taxon>Aspergillus</taxon>
        <taxon>Aspergillus subgen. Nidulantes</taxon>
    </lineage>
</organism>
<evidence type="ECO:0000313" key="3">
    <source>
        <dbReference type="Proteomes" id="UP001610444"/>
    </source>
</evidence>
<reference evidence="2 3" key="1">
    <citation type="submission" date="2024-07" db="EMBL/GenBank/DDBJ databases">
        <title>Section-level genome sequencing and comparative genomics of Aspergillus sections Usti and Cavernicolus.</title>
        <authorList>
            <consortium name="Lawrence Berkeley National Laboratory"/>
            <person name="Nybo J.L."/>
            <person name="Vesth T.C."/>
            <person name="Theobald S."/>
            <person name="Frisvad J.C."/>
            <person name="Larsen T.O."/>
            <person name="Kjaerboelling I."/>
            <person name="Rothschild-Mancinelli K."/>
            <person name="Lyhne E.K."/>
            <person name="Kogle M.E."/>
            <person name="Barry K."/>
            <person name="Clum A."/>
            <person name="Na H."/>
            <person name="Ledsgaard L."/>
            <person name="Lin J."/>
            <person name="Lipzen A."/>
            <person name="Kuo A."/>
            <person name="Riley R."/>
            <person name="Mondo S."/>
            <person name="LaButti K."/>
            <person name="Haridas S."/>
            <person name="Pangalinan J."/>
            <person name="Salamov A.A."/>
            <person name="Simmons B.A."/>
            <person name="Magnuson J.K."/>
            <person name="Chen J."/>
            <person name="Drula E."/>
            <person name="Henrissat B."/>
            <person name="Wiebenga A."/>
            <person name="Lubbers R.J."/>
            <person name="Gomes A.C."/>
            <person name="Macurrencykelacurrency M.R."/>
            <person name="Stajich J."/>
            <person name="Grigoriev I.V."/>
            <person name="Mortensen U.H."/>
            <person name="De vries R.P."/>
            <person name="Baker S.E."/>
            <person name="Andersen M.R."/>
        </authorList>
    </citation>
    <scope>NUCLEOTIDE SEQUENCE [LARGE SCALE GENOMIC DNA]</scope>
    <source>
        <strain evidence="2 3">CBS 756.74</strain>
    </source>
</reference>
<feature type="compositionally biased region" description="Polar residues" evidence="1">
    <location>
        <begin position="23"/>
        <end position="33"/>
    </location>
</feature>
<feature type="compositionally biased region" description="Low complexity" evidence="1">
    <location>
        <begin position="87"/>
        <end position="101"/>
    </location>
</feature>
<sequence length="145" mass="14382">MGNICSSSKNEPEAFSTPGRVLGSSTANDNTAPRASVPAGAKSKQSPWKSPGRTLGGGGSGGGGSAAAGSNAETGPGTETAEDARARAAAAAQARAEAKTANKGKLGTKLAAQKAQTQSQTLNEVSRGERAARDADGAEAARRWE</sequence>
<accession>A0ABR4L1H1</accession>
<dbReference type="Proteomes" id="UP001610444">
    <property type="component" value="Unassembled WGS sequence"/>
</dbReference>